<dbReference type="AlphaFoldDB" id="A0A0W8DEX1"/>
<gene>
    <name evidence="1" type="ORF">AM587_10013281</name>
</gene>
<dbReference type="Gene3D" id="1.10.443.10">
    <property type="entry name" value="Intergrase catalytic core"/>
    <property type="match status" value="1"/>
</dbReference>
<dbReference type="GO" id="GO:0015074">
    <property type="term" value="P:DNA integration"/>
    <property type="evidence" value="ECO:0007669"/>
    <property type="project" value="InterPro"/>
</dbReference>
<protein>
    <submittedName>
        <fullName evidence="1">Uncharacterized protein</fullName>
    </submittedName>
</protein>
<proteinExistence type="predicted"/>
<accession>A0A0W8DEX1</accession>
<dbReference type="GO" id="GO:0006310">
    <property type="term" value="P:DNA recombination"/>
    <property type="evidence" value="ECO:0007669"/>
    <property type="project" value="InterPro"/>
</dbReference>
<dbReference type="EMBL" id="LNFO01001132">
    <property type="protein sequence ID" value="KUF94805.1"/>
    <property type="molecule type" value="Genomic_DNA"/>
</dbReference>
<dbReference type="OrthoDB" id="119991at2759"/>
<dbReference type="InterPro" id="IPR013762">
    <property type="entry name" value="Integrase-like_cat_sf"/>
</dbReference>
<dbReference type="Proteomes" id="UP000052943">
    <property type="component" value="Unassembled WGS sequence"/>
</dbReference>
<dbReference type="GO" id="GO:0003677">
    <property type="term" value="F:DNA binding"/>
    <property type="evidence" value="ECO:0007669"/>
    <property type="project" value="InterPro"/>
</dbReference>
<comment type="caution">
    <text evidence="1">The sequence shown here is derived from an EMBL/GenBank/DDBJ whole genome shotgun (WGS) entry which is preliminary data.</text>
</comment>
<name>A0A0W8DEX1_PHYNI</name>
<reference evidence="1 2" key="1">
    <citation type="submission" date="2015-11" db="EMBL/GenBank/DDBJ databases">
        <title>Genomes and virulence difference between two physiological races of Phytophthora nicotianae.</title>
        <authorList>
            <person name="Liu H."/>
            <person name="Ma X."/>
            <person name="Yu H."/>
            <person name="Fang D."/>
            <person name="Li Y."/>
            <person name="Wang X."/>
            <person name="Wang W."/>
            <person name="Dong Y."/>
            <person name="Xiao B."/>
        </authorList>
    </citation>
    <scope>NUCLEOTIDE SEQUENCE [LARGE SCALE GENOMIC DNA]</scope>
    <source>
        <strain evidence="2">race 0</strain>
    </source>
</reference>
<evidence type="ECO:0000313" key="2">
    <source>
        <dbReference type="Proteomes" id="UP000052943"/>
    </source>
</evidence>
<organism evidence="1 2">
    <name type="scientific">Phytophthora nicotianae</name>
    <name type="common">Potato buckeye rot agent</name>
    <name type="synonym">Phytophthora parasitica</name>
    <dbReference type="NCBI Taxonomy" id="4792"/>
    <lineage>
        <taxon>Eukaryota</taxon>
        <taxon>Sar</taxon>
        <taxon>Stramenopiles</taxon>
        <taxon>Oomycota</taxon>
        <taxon>Peronosporomycetes</taxon>
        <taxon>Peronosporales</taxon>
        <taxon>Peronosporaceae</taxon>
        <taxon>Phytophthora</taxon>
    </lineage>
</organism>
<sequence>MELDEEAKEDFDEHGLGGEDLDAQIEAVKSNIIGSKTATMYLRGMSRYIAWLYTNKRDVLSGELLSALRDDAFEDDGTGYLSLKVNGVLRFIRENAKVPLIQYEQHRATDFEGFLLSLKSRNGGKPGISVYNSFRSALFHLYRGYGRSMDVDFAADVTLFFKGLKRETAKRNHDSGEKLTEGKDPLPFSMLRSLSVSMMEHESDEFVFAHFFLVITWNLMCRAGNTASIHAGHLSWEGDALAVRFGHMKNDQDGTRPRDARHIYVNPFNPEICPILSLGIYAAVCGLDDSKLFPGGNQYDRFSKILKRLLTEPTLSNLLDTEGLSPADTGTQSIRKGSATYVSSCSNGGPSAAAICIRAGWTLPGVQDTYIRYESAGDMIVGRYVSGLPFEEPGFAVLPPFFALVLPPFFADIDDFIRRAIDLCFSNLPSR</sequence>
<evidence type="ECO:0000313" key="1">
    <source>
        <dbReference type="EMBL" id="KUF94805.1"/>
    </source>
</evidence>